<comment type="similarity">
    <text evidence="1 6">Belongs to the glycosyl hydrolase 1 family.</text>
</comment>
<dbReference type="Gene3D" id="3.20.20.80">
    <property type="entry name" value="Glycosidases"/>
    <property type="match status" value="1"/>
</dbReference>
<protein>
    <recommendedName>
        <fullName evidence="10">Beta-glucosidase</fullName>
    </recommendedName>
</protein>
<feature type="signal peptide" evidence="7">
    <location>
        <begin position="1"/>
        <end position="19"/>
    </location>
</feature>
<keyword evidence="3" id="KW-0378">Hydrolase</keyword>
<dbReference type="PROSITE" id="PS00653">
    <property type="entry name" value="GLYCOSYL_HYDROL_F1_2"/>
    <property type="match status" value="1"/>
</dbReference>
<dbReference type="Pfam" id="PF00232">
    <property type="entry name" value="Glyco_hydro_1"/>
    <property type="match status" value="1"/>
</dbReference>
<evidence type="ECO:0000256" key="2">
    <source>
        <dbReference type="ARBA" id="ARBA00011738"/>
    </source>
</evidence>
<evidence type="ECO:0008006" key="10">
    <source>
        <dbReference type="Google" id="ProtNLM"/>
    </source>
</evidence>
<keyword evidence="4" id="KW-0325">Glycoprotein</keyword>
<dbReference type="InterPro" id="IPR017853">
    <property type="entry name" value="GH"/>
</dbReference>
<dbReference type="GO" id="GO:0008422">
    <property type="term" value="F:beta-glucosidase activity"/>
    <property type="evidence" value="ECO:0007669"/>
    <property type="project" value="TreeGrafter"/>
</dbReference>
<dbReference type="EMBL" id="OV651814">
    <property type="protein sequence ID" value="CAH1106423.1"/>
    <property type="molecule type" value="Genomic_DNA"/>
</dbReference>
<evidence type="ECO:0000256" key="5">
    <source>
        <dbReference type="ARBA" id="ARBA00023295"/>
    </source>
</evidence>
<dbReference type="InterPro" id="IPR001360">
    <property type="entry name" value="Glyco_hydro_1"/>
</dbReference>
<dbReference type="PANTHER" id="PTHR10353:SF36">
    <property type="entry name" value="LP05116P"/>
    <property type="match status" value="1"/>
</dbReference>
<dbReference type="OrthoDB" id="6666096at2759"/>
<dbReference type="PRINTS" id="PR00131">
    <property type="entry name" value="GLHYDRLASE1"/>
</dbReference>
<dbReference type="Proteomes" id="UP001153636">
    <property type="component" value="Chromosome 2"/>
</dbReference>
<feature type="chain" id="PRO_5040429296" description="Beta-glucosidase" evidence="7">
    <location>
        <begin position="20"/>
        <end position="495"/>
    </location>
</feature>
<dbReference type="InterPro" id="IPR033132">
    <property type="entry name" value="GH_1_N_CS"/>
</dbReference>
<name>A0A9P0CUF7_9CUCU</name>
<gene>
    <name evidence="8" type="ORF">PSYICH_LOCUS6742</name>
</gene>
<evidence type="ECO:0000256" key="1">
    <source>
        <dbReference type="ARBA" id="ARBA00010838"/>
    </source>
</evidence>
<evidence type="ECO:0000256" key="4">
    <source>
        <dbReference type="ARBA" id="ARBA00023180"/>
    </source>
</evidence>
<dbReference type="GO" id="GO:0005975">
    <property type="term" value="P:carbohydrate metabolic process"/>
    <property type="evidence" value="ECO:0007669"/>
    <property type="project" value="InterPro"/>
</dbReference>
<dbReference type="PANTHER" id="PTHR10353">
    <property type="entry name" value="GLYCOSYL HYDROLASE"/>
    <property type="match status" value="1"/>
</dbReference>
<evidence type="ECO:0000256" key="7">
    <source>
        <dbReference type="SAM" id="SignalP"/>
    </source>
</evidence>
<organism evidence="8 9">
    <name type="scientific">Psylliodes chrysocephalus</name>
    <dbReference type="NCBI Taxonomy" id="3402493"/>
    <lineage>
        <taxon>Eukaryota</taxon>
        <taxon>Metazoa</taxon>
        <taxon>Ecdysozoa</taxon>
        <taxon>Arthropoda</taxon>
        <taxon>Hexapoda</taxon>
        <taxon>Insecta</taxon>
        <taxon>Pterygota</taxon>
        <taxon>Neoptera</taxon>
        <taxon>Endopterygota</taxon>
        <taxon>Coleoptera</taxon>
        <taxon>Polyphaga</taxon>
        <taxon>Cucujiformia</taxon>
        <taxon>Chrysomeloidea</taxon>
        <taxon>Chrysomelidae</taxon>
        <taxon>Galerucinae</taxon>
        <taxon>Alticini</taxon>
        <taxon>Psylliodes</taxon>
    </lineage>
</organism>
<evidence type="ECO:0000256" key="3">
    <source>
        <dbReference type="ARBA" id="ARBA00022801"/>
    </source>
</evidence>
<keyword evidence="7" id="KW-0732">Signal</keyword>
<keyword evidence="5" id="KW-0326">Glycosidase</keyword>
<reference evidence="8" key="1">
    <citation type="submission" date="2022-01" db="EMBL/GenBank/DDBJ databases">
        <authorList>
            <person name="King R."/>
        </authorList>
    </citation>
    <scope>NUCLEOTIDE SEQUENCE</scope>
</reference>
<evidence type="ECO:0000313" key="9">
    <source>
        <dbReference type="Proteomes" id="UP001153636"/>
    </source>
</evidence>
<accession>A0A9P0CUF7</accession>
<proteinExistence type="inferred from homology"/>
<comment type="subunit">
    <text evidence="2">Homodimer.</text>
</comment>
<dbReference type="FunFam" id="3.20.20.80:FF:000013">
    <property type="entry name" value="lactase-phlorizin hydrolase"/>
    <property type="match status" value="1"/>
</dbReference>
<keyword evidence="9" id="KW-1185">Reference proteome</keyword>
<dbReference type="AlphaFoldDB" id="A0A9P0CUF7"/>
<dbReference type="SUPFAM" id="SSF51445">
    <property type="entry name" value="(Trans)glycosidases"/>
    <property type="match status" value="1"/>
</dbReference>
<sequence length="495" mass="58172">MSLSIWFFISCIFSIGCEIHYNKFPKEFLFGVATSAYQIEGAWNIDGRGPSIWDHFTHKLPSPILHNDTGDIACDFYHRYKEDIRNMYNIGLQFYRFSISWSRVLPTGYSKPINEKGVTFYKKVIKEILRYNMTPVVTIYHWDLPQRLYEDGIDWTNPKLVDIFVNYARIVISRFPEVGLWTTINEPKQICHFGYGLGIFAPGVKSDGLLEYQCAYIVMKIHAATYHMYKNEFPHYKAKMSIVIDCQWIEPLTNTKSDKEATERYRQFECGLYLHPIFIGDWPKIVKDRISERSKSQNLTKSRLPTFTQEEIAFIKGTQDYLGLNHYYTFLVSNIAANEKGFSNYEYDMGAINSESPNWKLDANLRIMSPRGIRRTLKWIKDKYNNPDILITEMGVSDNGKSLQDDHRIEFYRTYSCNILDAMYIDKVKVVGLAAWSLMDNFEWALGYKSRFGLYYIDFRNDPSLKRVPKKSVQFYRQMIKSRELNCNISGNYFY</sequence>
<evidence type="ECO:0000313" key="8">
    <source>
        <dbReference type="EMBL" id="CAH1106423.1"/>
    </source>
</evidence>
<evidence type="ECO:0000256" key="6">
    <source>
        <dbReference type="RuleBase" id="RU003690"/>
    </source>
</evidence>